<evidence type="ECO:0000256" key="5">
    <source>
        <dbReference type="ARBA" id="ARBA00022703"/>
    </source>
</evidence>
<keyword evidence="13" id="KW-0496">Mitochondrion</keyword>
<keyword evidence="7" id="KW-0999">Mitochondrion inner membrane</keyword>
<dbReference type="InterPro" id="IPR045817">
    <property type="entry name" value="OPA1_C"/>
</dbReference>
<evidence type="ECO:0000256" key="8">
    <source>
        <dbReference type="ARBA" id="ARBA00022801"/>
    </source>
</evidence>
<dbReference type="InterPro" id="IPR016162">
    <property type="entry name" value="Ald_DH_N"/>
</dbReference>
<evidence type="ECO:0000256" key="15">
    <source>
        <dbReference type="ARBA" id="ARBA00023136"/>
    </source>
</evidence>
<keyword evidence="12" id="KW-0446">Lipid-binding</keyword>
<evidence type="ECO:0000256" key="1">
    <source>
        <dbReference type="ARBA" id="ARBA00004434"/>
    </source>
</evidence>
<evidence type="ECO:0000256" key="10">
    <source>
        <dbReference type="ARBA" id="ARBA00022989"/>
    </source>
</evidence>
<keyword evidence="4" id="KW-0812">Transmembrane</keyword>
<dbReference type="GO" id="GO:0005525">
    <property type="term" value="F:GTP binding"/>
    <property type="evidence" value="ECO:0007669"/>
    <property type="project" value="UniProtKB-KW"/>
</dbReference>
<evidence type="ECO:0000313" key="23">
    <source>
        <dbReference type="WBParaSite" id="scf7180000421479.g7032"/>
    </source>
</evidence>
<proteinExistence type="predicted"/>
<dbReference type="GO" id="GO:0006897">
    <property type="term" value="P:endocytosis"/>
    <property type="evidence" value="ECO:0007669"/>
    <property type="project" value="TreeGrafter"/>
</dbReference>
<feature type="domain" description="Dynamin-type G" evidence="21">
    <location>
        <begin position="557"/>
        <end position="833"/>
    </location>
</feature>
<dbReference type="Pfam" id="PF00350">
    <property type="entry name" value="Dynamin_N"/>
    <property type="match status" value="1"/>
</dbReference>
<dbReference type="InterPro" id="IPR045063">
    <property type="entry name" value="Dynamin_N"/>
</dbReference>
<dbReference type="Gene3D" id="3.40.50.300">
    <property type="entry name" value="P-loop containing nucleotide triphosphate hydrolases"/>
    <property type="match status" value="1"/>
</dbReference>
<dbReference type="InterPro" id="IPR030381">
    <property type="entry name" value="G_DYNAMIN_dom"/>
</dbReference>
<dbReference type="WBParaSite" id="scf7180000421479.g7032">
    <property type="protein sequence ID" value="scf7180000421479.g7032"/>
    <property type="gene ID" value="scf7180000421479.g7032"/>
</dbReference>
<dbReference type="EC" id="3.6.5.5" evidence="3"/>
<dbReference type="PRINTS" id="PR00195">
    <property type="entry name" value="DYNAMIN"/>
</dbReference>
<dbReference type="InterPro" id="IPR001401">
    <property type="entry name" value="Dynamin_GTPase"/>
</dbReference>
<evidence type="ECO:0000256" key="7">
    <source>
        <dbReference type="ARBA" id="ARBA00022792"/>
    </source>
</evidence>
<dbReference type="SMART" id="SM00053">
    <property type="entry name" value="DYNc"/>
    <property type="match status" value="1"/>
</dbReference>
<keyword evidence="9" id="KW-0809">Transit peptide</keyword>
<comment type="catalytic activity">
    <reaction evidence="18">
        <text>GTP + H2O = GDP + phosphate + H(+)</text>
        <dbReference type="Rhea" id="RHEA:19669"/>
        <dbReference type="ChEBI" id="CHEBI:15377"/>
        <dbReference type="ChEBI" id="CHEBI:15378"/>
        <dbReference type="ChEBI" id="CHEBI:37565"/>
        <dbReference type="ChEBI" id="CHEBI:43474"/>
        <dbReference type="ChEBI" id="CHEBI:58189"/>
        <dbReference type="EC" id="3.6.5.5"/>
    </reaction>
</comment>
<keyword evidence="22" id="KW-1185">Reference proteome</keyword>
<dbReference type="SUPFAM" id="SSF53720">
    <property type="entry name" value="ALDH-like"/>
    <property type="match status" value="1"/>
</dbReference>
<evidence type="ECO:0000256" key="3">
    <source>
        <dbReference type="ARBA" id="ARBA00011980"/>
    </source>
</evidence>
<dbReference type="FunFam" id="3.40.50.300:FF:000171">
    <property type="entry name" value="Dynamin-like 120 kDa protein, mitochondrial"/>
    <property type="match status" value="1"/>
</dbReference>
<dbReference type="GO" id="GO:0016491">
    <property type="term" value="F:oxidoreductase activity"/>
    <property type="evidence" value="ECO:0007669"/>
    <property type="project" value="InterPro"/>
</dbReference>
<evidence type="ECO:0000256" key="13">
    <source>
        <dbReference type="ARBA" id="ARBA00023128"/>
    </source>
</evidence>
<evidence type="ECO:0000256" key="9">
    <source>
        <dbReference type="ARBA" id="ARBA00022946"/>
    </source>
</evidence>
<keyword evidence="11 19" id="KW-0175">Coiled coil</keyword>
<dbReference type="InterPro" id="IPR022812">
    <property type="entry name" value="Dynamin"/>
</dbReference>
<keyword evidence="5" id="KW-0053">Apoptosis</keyword>
<dbReference type="GO" id="GO:0005874">
    <property type="term" value="C:microtubule"/>
    <property type="evidence" value="ECO:0007669"/>
    <property type="project" value="TreeGrafter"/>
</dbReference>
<feature type="coiled-coil region" evidence="19">
    <location>
        <begin position="486"/>
        <end position="517"/>
    </location>
</feature>
<dbReference type="GO" id="GO:0000266">
    <property type="term" value="P:mitochondrial fission"/>
    <property type="evidence" value="ECO:0007669"/>
    <property type="project" value="TreeGrafter"/>
</dbReference>
<dbReference type="Proteomes" id="UP000887560">
    <property type="component" value="Unplaced"/>
</dbReference>
<name>A0A915NZ24_9BILA</name>
<keyword evidence="14" id="KW-0342">GTP-binding</keyword>
<evidence type="ECO:0000256" key="18">
    <source>
        <dbReference type="ARBA" id="ARBA00048040"/>
    </source>
</evidence>
<keyword evidence="8" id="KW-0378">Hydrolase</keyword>
<evidence type="ECO:0000256" key="4">
    <source>
        <dbReference type="ARBA" id="ARBA00022692"/>
    </source>
</evidence>
<organism evidence="22 23">
    <name type="scientific">Meloidogyne floridensis</name>
    <dbReference type="NCBI Taxonomy" id="298350"/>
    <lineage>
        <taxon>Eukaryota</taxon>
        <taxon>Metazoa</taxon>
        <taxon>Ecdysozoa</taxon>
        <taxon>Nematoda</taxon>
        <taxon>Chromadorea</taxon>
        <taxon>Rhabditida</taxon>
        <taxon>Tylenchina</taxon>
        <taxon>Tylenchomorpha</taxon>
        <taxon>Tylenchoidea</taxon>
        <taxon>Meloidogynidae</taxon>
        <taxon>Meloidogyninae</taxon>
        <taxon>Meloidogyne</taxon>
    </lineage>
</organism>
<feature type="region of interest" description="Disordered" evidence="20">
    <location>
        <begin position="425"/>
        <end position="454"/>
    </location>
</feature>
<dbReference type="CDD" id="cd08771">
    <property type="entry name" value="DLP_1"/>
    <property type="match status" value="1"/>
</dbReference>
<dbReference type="Pfam" id="PF19434">
    <property type="entry name" value="OPA1_C"/>
    <property type="match status" value="1"/>
</dbReference>
<dbReference type="GO" id="GO:0048312">
    <property type="term" value="P:intracellular distribution of mitochondria"/>
    <property type="evidence" value="ECO:0007669"/>
    <property type="project" value="TreeGrafter"/>
</dbReference>
<comment type="subcellular location">
    <subcellularLocation>
        <location evidence="1">Mitochondrion inner membrane</location>
        <topology evidence="1">Single-pass membrane protein</topology>
    </subcellularLocation>
    <subcellularLocation>
        <location evidence="2">Mitochondrion intermembrane space</location>
    </subcellularLocation>
</comment>
<dbReference type="GO" id="GO:0008053">
    <property type="term" value="P:mitochondrial fusion"/>
    <property type="evidence" value="ECO:0007669"/>
    <property type="project" value="TreeGrafter"/>
</dbReference>
<evidence type="ECO:0000256" key="20">
    <source>
        <dbReference type="SAM" id="MobiDB-lite"/>
    </source>
</evidence>
<keyword evidence="16" id="KW-1015">Disulfide bond</keyword>
<dbReference type="InterPro" id="IPR027417">
    <property type="entry name" value="P-loop_NTPase"/>
</dbReference>
<evidence type="ECO:0000256" key="11">
    <source>
        <dbReference type="ARBA" id="ARBA00023054"/>
    </source>
</evidence>
<dbReference type="GO" id="GO:0003924">
    <property type="term" value="F:GTPase activity"/>
    <property type="evidence" value="ECO:0007669"/>
    <property type="project" value="InterPro"/>
</dbReference>
<dbReference type="GO" id="GO:0008017">
    <property type="term" value="F:microtubule binding"/>
    <property type="evidence" value="ECO:0007669"/>
    <property type="project" value="TreeGrafter"/>
</dbReference>
<dbReference type="PANTHER" id="PTHR11566">
    <property type="entry name" value="DYNAMIN"/>
    <property type="match status" value="1"/>
</dbReference>
<evidence type="ECO:0000256" key="2">
    <source>
        <dbReference type="ARBA" id="ARBA00004569"/>
    </source>
</evidence>
<evidence type="ECO:0000256" key="19">
    <source>
        <dbReference type="SAM" id="Coils"/>
    </source>
</evidence>
<dbReference type="SUPFAM" id="SSF52540">
    <property type="entry name" value="P-loop containing nucleoside triphosphate hydrolases"/>
    <property type="match status" value="1"/>
</dbReference>
<dbReference type="GO" id="GO:0008289">
    <property type="term" value="F:lipid binding"/>
    <property type="evidence" value="ECO:0007669"/>
    <property type="project" value="UniProtKB-KW"/>
</dbReference>
<evidence type="ECO:0000256" key="14">
    <source>
        <dbReference type="ARBA" id="ARBA00023134"/>
    </source>
</evidence>
<reference evidence="23" key="1">
    <citation type="submission" date="2022-11" db="UniProtKB">
        <authorList>
            <consortium name="WormBaseParasite"/>
        </authorList>
    </citation>
    <scope>IDENTIFICATION</scope>
</reference>
<dbReference type="Gene3D" id="3.40.605.10">
    <property type="entry name" value="Aldehyde Dehydrogenase, Chain A, domain 1"/>
    <property type="match status" value="1"/>
</dbReference>
<dbReference type="AlphaFoldDB" id="A0A915NZ24"/>
<dbReference type="GO" id="GO:0005743">
    <property type="term" value="C:mitochondrial inner membrane"/>
    <property type="evidence" value="ECO:0007669"/>
    <property type="project" value="UniProtKB-SubCell"/>
</dbReference>
<keyword evidence="15" id="KW-0472">Membrane</keyword>
<evidence type="ECO:0000256" key="12">
    <source>
        <dbReference type="ARBA" id="ARBA00023121"/>
    </source>
</evidence>
<dbReference type="GO" id="GO:0005758">
    <property type="term" value="C:mitochondrial intermembrane space"/>
    <property type="evidence" value="ECO:0007669"/>
    <property type="project" value="UniProtKB-SubCell"/>
</dbReference>
<dbReference type="PANTHER" id="PTHR11566:SF67">
    <property type="entry name" value="DYNAMIN-LIKE 120 KDA PROTEIN, MITOCHONDRIAL"/>
    <property type="match status" value="1"/>
</dbReference>
<protein>
    <recommendedName>
        <fullName evidence="17">Dynamin-like GTPase OPA1, mitochondrial</fullName>
        <ecNumber evidence="3">3.6.5.5</ecNumber>
    </recommendedName>
</protein>
<dbReference type="InterPro" id="IPR016161">
    <property type="entry name" value="Ald_DH/histidinol_DH"/>
</dbReference>
<keyword evidence="10" id="KW-1133">Transmembrane helix</keyword>
<dbReference type="PROSITE" id="PS51718">
    <property type="entry name" value="G_DYNAMIN_2"/>
    <property type="match status" value="1"/>
</dbReference>
<evidence type="ECO:0000256" key="17">
    <source>
        <dbReference type="ARBA" id="ARBA00044791"/>
    </source>
</evidence>
<evidence type="ECO:0000259" key="21">
    <source>
        <dbReference type="PROSITE" id="PS51718"/>
    </source>
</evidence>
<dbReference type="GO" id="GO:0016559">
    <property type="term" value="P:peroxisome fission"/>
    <property type="evidence" value="ECO:0007669"/>
    <property type="project" value="TreeGrafter"/>
</dbReference>
<sequence>MVRIVAMNVRKLLLTSLASRGITSSIQLPALIKPKFTKLFINNEWRNSQRGRSFAMYNPVTKTKIAQVQAGGTADIDLAVKILRENGVNLDADTEDDSKAIHSLTNTARDLGGSSTVGDKQPVPFQSLRRFEIQYALEKKIYKNPFELFNHAEECLTSKKGKNEMLALELIYRGYSCALKHYYKEFGIFIDTHNASRYLLLFAAATTEDALLLKWAKSVNGHANAIHRNSFNGSMDESDIWDILSIMKDLAVTLPQIDSKEVEYELGLHLPHQEGEQKKMEIDRKMSMNIIKKPRTEKIYGLGPFDFKIFYLFSVEIMAALIRHALKLRYWLIGGAAAGGITTANWIDDLKKSLPDFPAWAKYEHIASTFDKFSPKFKGLNFRQELERLWQLNEHKGEGLLWSVFAPPYILANVSGVSIDSTSGANERMGSSFEASTQNDVPGSDSSGGGGGSSLLSRIKSKFSKTEVIDAEEDAKMSEMTETERIQKLQEDLLKTQLQYQRELELLEKENKVLKQRILLKDAGELKRQKKIKRSLIELYSDMLDILIEYDSSYGTADNLPRVVVVGDQSAGKTSVLEMIAQARIFPRGSGEMMTRAPVKVTLSEGPYHIAQFRDSNREFDLTNPSDLQQLRNEIELRMLNSVEGGRTVSNEVISLTVKGPSLPRMVLVDLPGVISTVTTDMASGTKEDIFTMCKQHMENPNAIILCIQDGSVDAERSNVTDLVSSIDPTGQRTILVLTKVDLAEKNLNNPNRIKKILEGKLFPMKALGYFAVVTGTGTKESSIGDIRSYEEEFFANSKLFRDGILKATQMTTRNMSMAVADCFWRMVRESIEAQADAFRASRFNLETEWRNTFTHQRDLTRDELFEKARGEVLDEIVTLSLVSATEWEQLLRTNLWNAIAHQVFDQILMPASAVDNAGSFNTLIDIKLKHWAEKELAHKSVQVGWETLSQIFRRQVEKGSGTISSHTAKKQQRDHKKSGELLTNLKNALVETALSQHKWEPKALDYLRVIQLNSVADQVVPDRRAWEQSCEFMQKACSDRLEELRKTLDLARGPSGISGWISWSSPTPEQQINKAIQDELFSILSANPDHKQSLLDDDLTVVRRNLDAKNVLTAEVTQEQIRQQWRLVFRQHFLEKLLQASRDCLSFYQNYKQGIRLDSDLDCQAVVFFYRINRMLELSCNALRQQVVNTEQKRLEKEVKEILNDWSQDNEKKKQYLTGRQVELAEELAQVRFIQEKLEEFIIQLHQEKP</sequence>
<dbReference type="GO" id="GO:0006915">
    <property type="term" value="P:apoptotic process"/>
    <property type="evidence" value="ECO:0007669"/>
    <property type="project" value="UniProtKB-KW"/>
</dbReference>
<evidence type="ECO:0000313" key="22">
    <source>
        <dbReference type="Proteomes" id="UP000887560"/>
    </source>
</evidence>
<accession>A0A915NZ24</accession>
<evidence type="ECO:0000256" key="16">
    <source>
        <dbReference type="ARBA" id="ARBA00023157"/>
    </source>
</evidence>
<evidence type="ECO:0000256" key="6">
    <source>
        <dbReference type="ARBA" id="ARBA00022741"/>
    </source>
</evidence>
<keyword evidence="6" id="KW-0547">Nucleotide-binding</keyword>